<dbReference type="EMBL" id="LT629740">
    <property type="protein sequence ID" value="SDT12943.1"/>
    <property type="molecule type" value="Genomic_DNA"/>
</dbReference>
<dbReference type="PANTHER" id="PTHR38009">
    <property type="entry name" value="CONSERVED HYPOTHETICAL PHAGE TAIL PROTEIN"/>
    <property type="match status" value="1"/>
</dbReference>
<dbReference type="GO" id="GO:0005198">
    <property type="term" value="F:structural molecule activity"/>
    <property type="evidence" value="ECO:0007669"/>
    <property type="project" value="InterPro"/>
</dbReference>
<proteinExistence type="predicted"/>
<accession>A0A1H1XUT6</accession>
<reference evidence="1 2" key="1">
    <citation type="submission" date="2016-10" db="EMBL/GenBank/DDBJ databases">
        <authorList>
            <person name="de Groot N.N."/>
        </authorList>
    </citation>
    <scope>NUCLEOTIDE SEQUENCE [LARGE SCALE GENOMIC DNA]</scope>
    <source>
        <strain evidence="1 2">MP1X4</strain>
    </source>
</reference>
<dbReference type="InterPro" id="IPR011747">
    <property type="entry name" value="CHP02241"/>
</dbReference>
<dbReference type="OrthoDB" id="9799891at2"/>
<dbReference type="STRING" id="652787.SAMN05216490_2551"/>
<dbReference type="InterPro" id="IPR010667">
    <property type="entry name" value="Phage_T4_Gp19"/>
</dbReference>
<dbReference type="PANTHER" id="PTHR38009:SF1">
    <property type="entry name" value="CONSERVED HYPOTHETICAL PHAGE TAIL PROTEIN"/>
    <property type="match status" value="1"/>
</dbReference>
<dbReference type="RefSeq" id="WP_091373156.1">
    <property type="nucleotide sequence ID" value="NZ_LT629740.1"/>
</dbReference>
<dbReference type="NCBIfam" id="TIGR02241">
    <property type="entry name" value="conserved hypothetical phage tail region protein"/>
    <property type="match status" value="1"/>
</dbReference>
<sequence length="161" mass="18478">MTLLTTLLEPVLKHRFGVFFYTQNRVPNMLDIRFQKVSGIGLELELHKFTEGGQNQYVHRTPSRTSHGNLVLERGIITKSTLKKSFNEAFYEFKFAPLTALIMVFNDVGMPVAGWEFHKVIPAKWSVGALNAETSEMMIETMELSYSWFRTLDIPGAQQYI</sequence>
<dbReference type="Pfam" id="PF06841">
    <property type="entry name" value="Phage_T4_gp19"/>
    <property type="match status" value="1"/>
</dbReference>
<protein>
    <submittedName>
        <fullName evidence="1">Conserved hypothetical phage tail region protein</fullName>
    </submittedName>
</protein>
<dbReference type="Proteomes" id="UP000199679">
    <property type="component" value="Chromosome I"/>
</dbReference>
<organism evidence="1 2">
    <name type="scientific">Mucilaginibacter mallensis</name>
    <dbReference type="NCBI Taxonomy" id="652787"/>
    <lineage>
        <taxon>Bacteria</taxon>
        <taxon>Pseudomonadati</taxon>
        <taxon>Bacteroidota</taxon>
        <taxon>Sphingobacteriia</taxon>
        <taxon>Sphingobacteriales</taxon>
        <taxon>Sphingobacteriaceae</taxon>
        <taxon>Mucilaginibacter</taxon>
    </lineage>
</organism>
<gene>
    <name evidence="1" type="ORF">SAMN05216490_2551</name>
</gene>
<evidence type="ECO:0000313" key="1">
    <source>
        <dbReference type="EMBL" id="SDT12943.1"/>
    </source>
</evidence>
<name>A0A1H1XUT6_MUCMA</name>
<keyword evidence="2" id="KW-1185">Reference proteome</keyword>
<evidence type="ECO:0000313" key="2">
    <source>
        <dbReference type="Proteomes" id="UP000199679"/>
    </source>
</evidence>
<dbReference type="AlphaFoldDB" id="A0A1H1XUT6"/>